<evidence type="ECO:0000313" key="2">
    <source>
        <dbReference type="Proteomes" id="UP000799755"/>
    </source>
</evidence>
<organism evidence="1 2">
    <name type="scientific">Lindgomyces ingoldianus</name>
    <dbReference type="NCBI Taxonomy" id="673940"/>
    <lineage>
        <taxon>Eukaryota</taxon>
        <taxon>Fungi</taxon>
        <taxon>Dikarya</taxon>
        <taxon>Ascomycota</taxon>
        <taxon>Pezizomycotina</taxon>
        <taxon>Dothideomycetes</taxon>
        <taxon>Pleosporomycetidae</taxon>
        <taxon>Pleosporales</taxon>
        <taxon>Lindgomycetaceae</taxon>
        <taxon>Lindgomyces</taxon>
    </lineage>
</organism>
<proteinExistence type="predicted"/>
<protein>
    <submittedName>
        <fullName evidence="1">Uncharacterized protein</fullName>
    </submittedName>
</protein>
<keyword evidence="2" id="KW-1185">Reference proteome</keyword>
<gene>
    <name evidence="1" type="ORF">BDR25DRAFT_356537</name>
</gene>
<dbReference type="Proteomes" id="UP000799755">
    <property type="component" value="Unassembled WGS sequence"/>
</dbReference>
<reference evidence="1" key="1">
    <citation type="journal article" date="2020" name="Stud. Mycol.">
        <title>101 Dothideomycetes genomes: a test case for predicting lifestyles and emergence of pathogens.</title>
        <authorList>
            <person name="Haridas S."/>
            <person name="Albert R."/>
            <person name="Binder M."/>
            <person name="Bloem J."/>
            <person name="Labutti K."/>
            <person name="Salamov A."/>
            <person name="Andreopoulos B."/>
            <person name="Baker S."/>
            <person name="Barry K."/>
            <person name="Bills G."/>
            <person name="Bluhm B."/>
            <person name="Cannon C."/>
            <person name="Castanera R."/>
            <person name="Culley D."/>
            <person name="Daum C."/>
            <person name="Ezra D."/>
            <person name="Gonzalez J."/>
            <person name="Henrissat B."/>
            <person name="Kuo A."/>
            <person name="Liang C."/>
            <person name="Lipzen A."/>
            <person name="Lutzoni F."/>
            <person name="Magnuson J."/>
            <person name="Mondo S."/>
            <person name="Nolan M."/>
            <person name="Ohm R."/>
            <person name="Pangilinan J."/>
            <person name="Park H.-J."/>
            <person name="Ramirez L."/>
            <person name="Alfaro M."/>
            <person name="Sun H."/>
            <person name="Tritt A."/>
            <person name="Yoshinaga Y."/>
            <person name="Zwiers L.-H."/>
            <person name="Turgeon B."/>
            <person name="Goodwin S."/>
            <person name="Spatafora J."/>
            <person name="Crous P."/>
            <person name="Grigoriev I."/>
        </authorList>
    </citation>
    <scope>NUCLEOTIDE SEQUENCE</scope>
    <source>
        <strain evidence="1">ATCC 200398</strain>
    </source>
</reference>
<dbReference type="EMBL" id="MU003512">
    <property type="protein sequence ID" value="KAF2469294.1"/>
    <property type="molecule type" value="Genomic_DNA"/>
</dbReference>
<comment type="caution">
    <text evidence="1">The sequence shown here is derived from an EMBL/GenBank/DDBJ whole genome shotgun (WGS) entry which is preliminary data.</text>
</comment>
<sequence>MPRLNPSLFPGKEEFGPQGDYMISCCHPRMFGRGDLESTAAADLQCSSCAELHRAVFSTSGNWINVPTISVPLLKTQTLLPHYINLLPNNHPQLHGATPSPRLSRHGFSKTLEHLGLFGGDLEIIRRVRRVRREGGRDGGLVLVRALRRDVLGCSCMHVMRAFLSLRLELVVGYLFPTRGFEIRDRRCHEVHVSHNSIVTVSSAQKSQFLIKRHSCTFRMGTSKIHSKGFLQLAQGPFFFPDCRFCVALLKESDDEMAVKSAPVVSLSESGDVPPRSSVAGVVDAQSYFEPHFTQSSFCPMLGETVARTNKCSIAYRSCFAKFLTTWTPCERESEGNDGNLTFTNWSYSTKDKGSSSDWFGKTSAEKTRAHHINRFEAFVKKEEAFRWCIEPMRVKRRMNWMGNPGEDLIIRHRQGISQHPSVADDYHPRRILVASFLHLAMYPLQANGYRLDRCSLIGNALYTSQSPHFRRIASLVFNVISTTYCLSKFSATLGRARPSDCHQFSPCPSGLLWGILAPMPETPDTILERVIGCFLASRQNHLTISMKRAEDKRHFNAHARHAASQRPCEAFRCWIGKAIPAFGLSRMTGRRSSQRRSDRRSMFGEYGDLMRREGADSGHVLHAGFLSSHDNFNFRFHFVDPFRKELCYRISACSINFLIHADPLRLFPFLSLAVRYDGEKKTEFMGMPGTPAICMDPKMVPQKRRIPFRYHGLAPQPRTDGKWDMDIPDAEVIPERKLAYDAESNKAIPIIPLRFREYLHILSVWPQWRQYNVLHFCKIRVLLYKKCFSGVTWRGETPGVAEENLFIVTIWKDFGLTGSLKFDHVQFIHEHTNILSPAPLQGIEGKICLLSAFYHIQQQGRFVDDYCEVKAPAHNQHFGHADVATLNSGSGFAEQSIFVDVLVLRRALVLCNYFHCSPLYGLVVLQSPGAVTDNSNFPKNKKNAEACSPDNIFLLANPSLGLFSTYGISRDLGDFRTDTIPRYRRLYSCIAYSRVLITRTEKGRGRSSSMALGEAHQIEIMALEVKRSINRKNAIDSLPGPPSEPHAGAKTKANSCTTLKVLKIPWVCQELTTTSSKHRIFCQVQVTILVHGYSHSPVGNSHDLGGCRSKFWGPLRSAILLVFLLSWILSRADLFHLSVVQFRRTEFKIALFIALVVHRGHFRGIAAVLVGVRDFFLLLDSPDHTTGGGLLTTNPIPQIILYTQARGWKEETQRRGKEVRFQRSILWLVLKAFADLYTIFTSSAVRSYGLKFTLLQILLPTVPLYSYGTLSALILSLEADRFTWRMPFVVGAEAMAITAYYILFAKAAGITDSVAICYVIVQLSCAEISRRVMSITTMTCIINLGGKGATKVSDGVWHFVCMYCGGHVDALMLKFLFYTTNQRNARKMEVGEDGRLEPGCAGGHFRLLQLIHHGYQTKKPRVNLSRTWIWSVIIEYGVLKKRYEYFIKTFCIIFCINYIQKSVLSLYEMDNAETNIAVKSGDECNDLGNFSGFENSPGEAYSDPHASCRIDFEDCENLPATTLVDHPPIVKMLTEVLVRTNDEDYRFCNRVLTVLLWHAISGRGLRMDSPGDSEAPPNCCGLVSDVSCLRLEYTLMTTTKLNGSGTSFLKLATLVAGVAVGQKYMLRMEGSHGARMGIQSRRLPHPFQWREGVRETGTMAFMEEFDWLESYPITVSGVGQKLGTWNRFPVLFLLESLARTPRSYSYLVKKYISLISSTEFWIGHVRIGFPECAQLLKLSSTTCPFRARINIHQVPLVLRSNMPMMNKNLYVSHGTTELELSSQSLYHFRDRYHFEPRQIAIIRYRDRVGIHFHFVDVLYFVLTLRYAIIFQPHRIGDDAFLWGEVCYWLCCRAYSEIMVLTADGTELQISWKSSGHQIREKSSSKKVRDHGAGVWQYGQKAFYTN</sequence>
<name>A0ACB6QQK4_9PLEO</name>
<evidence type="ECO:0000313" key="1">
    <source>
        <dbReference type="EMBL" id="KAF2469294.1"/>
    </source>
</evidence>
<accession>A0ACB6QQK4</accession>